<proteinExistence type="predicted"/>
<dbReference type="InterPro" id="IPR031939">
    <property type="entry name" value="Adhesin_E-like"/>
</dbReference>
<keyword evidence="3" id="KW-1185">Reference proteome</keyword>
<name>A0ABR9UVZ6_9CHRO</name>
<evidence type="ECO:0000313" key="2">
    <source>
        <dbReference type="EMBL" id="MBE9192223.1"/>
    </source>
</evidence>
<gene>
    <name evidence="2" type="ORF">IQ230_18055</name>
</gene>
<dbReference type="Proteomes" id="UP000651156">
    <property type="component" value="Unassembled WGS sequence"/>
</dbReference>
<dbReference type="EMBL" id="JADEWN010000050">
    <property type="protein sequence ID" value="MBE9192223.1"/>
    <property type="molecule type" value="Genomic_DNA"/>
</dbReference>
<accession>A0ABR9UVZ6</accession>
<comment type="caution">
    <text evidence="2">The sequence shown here is derived from an EMBL/GenBank/DDBJ whole genome shotgun (WGS) entry which is preliminary data.</text>
</comment>
<feature type="domain" description="Surface-adhesin protein E-like" evidence="1">
    <location>
        <begin position="21"/>
        <end position="131"/>
    </location>
</feature>
<evidence type="ECO:0000313" key="3">
    <source>
        <dbReference type="Proteomes" id="UP000651156"/>
    </source>
</evidence>
<sequence length="242" mass="26692">MVATASLVALFYPNSVLARQWVMINSEPYLAVDVDSIKGTGDARTFWSRLIYDQNLRSSSYISLSSSTPQSIMSLTYVDCVSNKIGVLRQIEYNSNGKVLDNYDRSYLTIPPNLHSPVPDSLGEAELLYVCSLRTANGGRQPTNSRTISNSVVTRNSSFPRSSCGDPFQRQGTYWPVFIDGGNLSNIRTNLCNDAFSIVRERGIRSVQLASFTSYERASSFAKQVGGTVGEATHYVNGRIVN</sequence>
<dbReference type="RefSeq" id="WP_339384097.1">
    <property type="nucleotide sequence ID" value="NZ_CAWPMZ010000086.1"/>
</dbReference>
<dbReference type="Pfam" id="PF16747">
    <property type="entry name" value="Adhesin_E"/>
    <property type="match status" value="1"/>
</dbReference>
<evidence type="ECO:0000259" key="1">
    <source>
        <dbReference type="Pfam" id="PF16747"/>
    </source>
</evidence>
<protein>
    <recommendedName>
        <fullName evidence="1">Surface-adhesin protein E-like domain-containing protein</fullName>
    </recommendedName>
</protein>
<organism evidence="2 3">
    <name type="scientific">Gloeocapsopsis crepidinum LEGE 06123</name>
    <dbReference type="NCBI Taxonomy" id="588587"/>
    <lineage>
        <taxon>Bacteria</taxon>
        <taxon>Bacillati</taxon>
        <taxon>Cyanobacteriota</taxon>
        <taxon>Cyanophyceae</taxon>
        <taxon>Oscillatoriophycideae</taxon>
        <taxon>Chroococcales</taxon>
        <taxon>Chroococcaceae</taxon>
        <taxon>Gloeocapsopsis</taxon>
    </lineage>
</organism>
<reference evidence="2 3" key="1">
    <citation type="submission" date="2020-10" db="EMBL/GenBank/DDBJ databases">
        <authorList>
            <person name="Castelo-Branco R."/>
            <person name="Eusebio N."/>
            <person name="Adriana R."/>
            <person name="Vieira A."/>
            <person name="Brugerolle De Fraissinette N."/>
            <person name="Rezende De Castro R."/>
            <person name="Schneider M.P."/>
            <person name="Vasconcelos V."/>
            <person name="Leao P.N."/>
        </authorList>
    </citation>
    <scope>NUCLEOTIDE SEQUENCE [LARGE SCALE GENOMIC DNA]</scope>
    <source>
        <strain evidence="2 3">LEGE 06123</strain>
    </source>
</reference>